<evidence type="ECO:0000313" key="2">
    <source>
        <dbReference type="Proteomes" id="UP001415169"/>
    </source>
</evidence>
<dbReference type="Proteomes" id="UP001415169">
    <property type="component" value="Unassembled WGS sequence"/>
</dbReference>
<proteinExistence type="predicted"/>
<organism evidence="1 2">
    <name type="scientific">Gryllotalpicola daejeonensis</name>
    <dbReference type="NCBI Taxonomy" id="993087"/>
    <lineage>
        <taxon>Bacteria</taxon>
        <taxon>Bacillati</taxon>
        <taxon>Actinomycetota</taxon>
        <taxon>Actinomycetes</taxon>
        <taxon>Micrococcales</taxon>
        <taxon>Microbacteriaceae</taxon>
        <taxon>Gryllotalpicola</taxon>
    </lineage>
</organism>
<sequence>MPSEALFIGGRAGVGKSTTALEVSRLLARADVRHAVIEGDNLDLAYPVPWQQGLKLAELNLAAMWRNYCEAGYRRLVFTNTVSVLEIDSLSAALGGEVRAIGVLLTADDETVRSRLTAREIGSALDEHLERSAATARRLDAQAPNAVHRVRTDDRTVADIANEIVALTGWLGPS</sequence>
<reference evidence="1" key="1">
    <citation type="journal article" date="2014" name="Int. J. Syst. Evol. Microbiol.">
        <title>Complete genome of a new Firmicutes species belonging to the dominant human colonic microbiota ('Ruminococcus bicirculans') reveals two chromosomes and a selective capacity to utilize plant glucans.</title>
        <authorList>
            <consortium name="NISC Comparative Sequencing Program"/>
            <person name="Wegmann U."/>
            <person name="Louis P."/>
            <person name="Goesmann A."/>
            <person name="Henrissat B."/>
            <person name="Duncan S.H."/>
            <person name="Flint H.J."/>
        </authorList>
    </citation>
    <scope>NUCLEOTIDE SEQUENCE</scope>
    <source>
        <strain evidence="1">JCM 17590</strain>
    </source>
</reference>
<dbReference type="InterPro" id="IPR027417">
    <property type="entry name" value="P-loop_NTPase"/>
</dbReference>
<accession>A0ABP7ZGV6</accession>
<keyword evidence="2" id="KW-1185">Reference proteome</keyword>
<name>A0ABP7ZGV6_9MICO</name>
<comment type="caution">
    <text evidence="1">The sequence shown here is derived from an EMBL/GenBank/DDBJ whole genome shotgun (WGS) entry which is preliminary data.</text>
</comment>
<protein>
    <submittedName>
        <fullName evidence="1">ATPase</fullName>
    </submittedName>
</protein>
<reference evidence="1" key="2">
    <citation type="submission" date="2023-12" db="EMBL/GenBank/DDBJ databases">
        <authorList>
            <person name="Sun Q."/>
            <person name="Inoue M."/>
        </authorList>
    </citation>
    <scope>NUCLEOTIDE SEQUENCE</scope>
    <source>
        <strain evidence="1">JCM 17590</strain>
    </source>
</reference>
<gene>
    <name evidence="1" type="ORF">GCM10022286_09380</name>
</gene>
<dbReference type="EMBL" id="BAABBV010000001">
    <property type="protein sequence ID" value="GAA4157617.1"/>
    <property type="molecule type" value="Genomic_DNA"/>
</dbReference>
<evidence type="ECO:0000313" key="1">
    <source>
        <dbReference type="EMBL" id="GAA4157617.1"/>
    </source>
</evidence>
<dbReference type="Gene3D" id="3.40.50.300">
    <property type="entry name" value="P-loop containing nucleotide triphosphate hydrolases"/>
    <property type="match status" value="1"/>
</dbReference>
<dbReference type="SUPFAM" id="SSF52540">
    <property type="entry name" value="P-loop containing nucleoside triphosphate hydrolases"/>
    <property type="match status" value="1"/>
</dbReference>